<dbReference type="SMART" id="SM00387">
    <property type="entry name" value="HATPase_c"/>
    <property type="match status" value="1"/>
</dbReference>
<keyword evidence="4" id="KW-0597">Phosphoprotein</keyword>
<dbReference type="AlphaFoldDB" id="A0A0F9SU54"/>
<evidence type="ECO:0000256" key="10">
    <source>
        <dbReference type="ARBA" id="ARBA00022989"/>
    </source>
</evidence>
<dbReference type="PROSITE" id="PS50109">
    <property type="entry name" value="HIS_KIN"/>
    <property type="match status" value="1"/>
</dbReference>
<dbReference type="PRINTS" id="PR00344">
    <property type="entry name" value="BCTRLSENSOR"/>
</dbReference>
<keyword evidence="12 13" id="KW-0472">Membrane</keyword>
<dbReference type="PANTHER" id="PTHR45436:SF14">
    <property type="entry name" value="SENSOR PROTEIN QSEC"/>
    <property type="match status" value="1"/>
</dbReference>
<keyword evidence="8" id="KW-0418">Kinase</keyword>
<comment type="catalytic activity">
    <reaction evidence="1">
        <text>ATP + protein L-histidine = ADP + protein N-phospho-L-histidine.</text>
        <dbReference type="EC" id="2.7.13.3"/>
    </reaction>
</comment>
<gene>
    <name evidence="15" type="ORF">LCGC14_0733060</name>
</gene>
<reference evidence="15" key="1">
    <citation type="journal article" date="2015" name="Nature">
        <title>Complex archaea that bridge the gap between prokaryotes and eukaryotes.</title>
        <authorList>
            <person name="Spang A."/>
            <person name="Saw J.H."/>
            <person name="Jorgensen S.L."/>
            <person name="Zaremba-Niedzwiedzka K."/>
            <person name="Martijn J."/>
            <person name="Lind A.E."/>
            <person name="van Eijk R."/>
            <person name="Schleper C."/>
            <person name="Guy L."/>
            <person name="Ettema T.J."/>
        </authorList>
    </citation>
    <scope>NUCLEOTIDE SEQUENCE</scope>
</reference>
<dbReference type="Gene3D" id="1.10.287.130">
    <property type="match status" value="1"/>
</dbReference>
<dbReference type="GO" id="GO:0000155">
    <property type="term" value="F:phosphorelay sensor kinase activity"/>
    <property type="evidence" value="ECO:0007669"/>
    <property type="project" value="InterPro"/>
</dbReference>
<name>A0A0F9SU54_9ZZZZ</name>
<evidence type="ECO:0000256" key="9">
    <source>
        <dbReference type="ARBA" id="ARBA00022840"/>
    </source>
</evidence>
<comment type="caution">
    <text evidence="15">The sequence shown here is derived from an EMBL/GenBank/DDBJ whole genome shotgun (WGS) entry which is preliminary data.</text>
</comment>
<keyword evidence="9" id="KW-0067">ATP-binding</keyword>
<dbReference type="EC" id="2.7.13.3" evidence="3"/>
<dbReference type="InterPro" id="IPR005467">
    <property type="entry name" value="His_kinase_dom"/>
</dbReference>
<evidence type="ECO:0000256" key="13">
    <source>
        <dbReference type="SAM" id="Phobius"/>
    </source>
</evidence>
<dbReference type="InterPro" id="IPR013727">
    <property type="entry name" value="2CSK_N"/>
</dbReference>
<feature type="transmembrane region" description="Helical" evidence="13">
    <location>
        <begin position="159"/>
        <end position="179"/>
    </location>
</feature>
<accession>A0A0F9SU54</accession>
<feature type="transmembrane region" description="Helical" evidence="13">
    <location>
        <begin position="6"/>
        <end position="27"/>
    </location>
</feature>
<evidence type="ECO:0000256" key="1">
    <source>
        <dbReference type="ARBA" id="ARBA00000085"/>
    </source>
</evidence>
<organism evidence="15">
    <name type="scientific">marine sediment metagenome</name>
    <dbReference type="NCBI Taxonomy" id="412755"/>
    <lineage>
        <taxon>unclassified sequences</taxon>
        <taxon>metagenomes</taxon>
        <taxon>ecological metagenomes</taxon>
    </lineage>
</organism>
<dbReference type="InterPro" id="IPR036890">
    <property type="entry name" value="HATPase_C_sf"/>
</dbReference>
<keyword evidence="7" id="KW-0547">Nucleotide-binding</keyword>
<keyword evidence="6 13" id="KW-0812">Transmembrane</keyword>
<dbReference type="InterPro" id="IPR050428">
    <property type="entry name" value="TCS_sensor_his_kinase"/>
</dbReference>
<dbReference type="InterPro" id="IPR036097">
    <property type="entry name" value="HisK_dim/P_sf"/>
</dbReference>
<dbReference type="InterPro" id="IPR003661">
    <property type="entry name" value="HisK_dim/P_dom"/>
</dbReference>
<keyword evidence="5" id="KW-0808">Transferase</keyword>
<dbReference type="InterPro" id="IPR003594">
    <property type="entry name" value="HATPase_dom"/>
</dbReference>
<evidence type="ECO:0000256" key="11">
    <source>
        <dbReference type="ARBA" id="ARBA00023012"/>
    </source>
</evidence>
<dbReference type="PANTHER" id="PTHR45436">
    <property type="entry name" value="SENSOR HISTIDINE KINASE YKOH"/>
    <property type="match status" value="1"/>
</dbReference>
<evidence type="ECO:0000256" key="12">
    <source>
        <dbReference type="ARBA" id="ARBA00023136"/>
    </source>
</evidence>
<evidence type="ECO:0000256" key="8">
    <source>
        <dbReference type="ARBA" id="ARBA00022777"/>
    </source>
</evidence>
<evidence type="ECO:0000313" key="15">
    <source>
        <dbReference type="EMBL" id="KKN40471.1"/>
    </source>
</evidence>
<dbReference type="Pfam" id="PF08521">
    <property type="entry name" value="2CSK_N"/>
    <property type="match status" value="1"/>
</dbReference>
<evidence type="ECO:0000256" key="4">
    <source>
        <dbReference type="ARBA" id="ARBA00022553"/>
    </source>
</evidence>
<dbReference type="Gene3D" id="3.30.565.10">
    <property type="entry name" value="Histidine kinase-like ATPase, C-terminal domain"/>
    <property type="match status" value="1"/>
</dbReference>
<evidence type="ECO:0000256" key="6">
    <source>
        <dbReference type="ARBA" id="ARBA00022692"/>
    </source>
</evidence>
<sequence length="450" mass="48260">MNSIRFRLFIILVAATSFVWLSAFVWVQQSTRGKVERVLDARLAEAGQMVSSLMSDQRIDLNTLAVAATGAGKADGILQTDYSHKLSCQIWSLNGALVGSSGSAPLGKLTDQDTGFSTTVIEGEKWRVYSVVNEALGMRIMVGDSYKVRDRLVEDVTKGLALPALLMLPIMAALILVSVQRGLAPLERMAGALSQRPAEDLSPVSVTPLPREIKPMGDALNGLFSRVTLMRDREKSFTSFAAHELKTPLAAIKTQAQVAAMAPDQRTRLRALDQIQHGVGRADRMVRQLLALASLDSDDAFDEGEGQVAMTIQAVASDLARAAAEKQVVIKFTNYSESVMRTHTVLLSVAVRNVVENAIHASPTGASVDISLTDEGDRCHISVHDMGPGIPAEEIPRISARFYRGKGAKEGGSGLGLSIVAAALERLGGDINFQRCPKGGETVTLMIPVG</sequence>
<dbReference type="Pfam" id="PF00512">
    <property type="entry name" value="HisKA"/>
    <property type="match status" value="1"/>
</dbReference>
<comment type="subcellular location">
    <subcellularLocation>
        <location evidence="2">Membrane</location>
        <topology evidence="2">Multi-pass membrane protein</topology>
    </subcellularLocation>
</comment>
<dbReference type="EMBL" id="LAZR01001703">
    <property type="protein sequence ID" value="KKN40471.1"/>
    <property type="molecule type" value="Genomic_DNA"/>
</dbReference>
<feature type="domain" description="Histidine kinase" evidence="14">
    <location>
        <begin position="240"/>
        <end position="450"/>
    </location>
</feature>
<dbReference type="InterPro" id="IPR004358">
    <property type="entry name" value="Sig_transdc_His_kin-like_C"/>
</dbReference>
<keyword evidence="11" id="KW-0902">Two-component regulatory system</keyword>
<dbReference type="Pfam" id="PF02518">
    <property type="entry name" value="HATPase_c"/>
    <property type="match status" value="1"/>
</dbReference>
<protein>
    <recommendedName>
        <fullName evidence="3">histidine kinase</fullName>
        <ecNumber evidence="3">2.7.13.3</ecNumber>
    </recommendedName>
</protein>
<evidence type="ECO:0000256" key="2">
    <source>
        <dbReference type="ARBA" id="ARBA00004141"/>
    </source>
</evidence>
<evidence type="ECO:0000256" key="7">
    <source>
        <dbReference type="ARBA" id="ARBA00022741"/>
    </source>
</evidence>
<keyword evidence="10 13" id="KW-1133">Transmembrane helix</keyword>
<evidence type="ECO:0000259" key="14">
    <source>
        <dbReference type="PROSITE" id="PS50109"/>
    </source>
</evidence>
<evidence type="ECO:0000256" key="5">
    <source>
        <dbReference type="ARBA" id="ARBA00022679"/>
    </source>
</evidence>
<dbReference type="GO" id="GO:0005524">
    <property type="term" value="F:ATP binding"/>
    <property type="evidence" value="ECO:0007669"/>
    <property type="project" value="UniProtKB-KW"/>
</dbReference>
<dbReference type="SUPFAM" id="SSF47384">
    <property type="entry name" value="Homodimeric domain of signal transducing histidine kinase"/>
    <property type="match status" value="1"/>
</dbReference>
<evidence type="ECO:0000256" key="3">
    <source>
        <dbReference type="ARBA" id="ARBA00012438"/>
    </source>
</evidence>
<dbReference type="SUPFAM" id="SSF55874">
    <property type="entry name" value="ATPase domain of HSP90 chaperone/DNA topoisomerase II/histidine kinase"/>
    <property type="match status" value="1"/>
</dbReference>
<dbReference type="CDD" id="cd00082">
    <property type="entry name" value="HisKA"/>
    <property type="match status" value="1"/>
</dbReference>
<proteinExistence type="predicted"/>
<dbReference type="GO" id="GO:0005886">
    <property type="term" value="C:plasma membrane"/>
    <property type="evidence" value="ECO:0007669"/>
    <property type="project" value="TreeGrafter"/>
</dbReference>
<dbReference type="SMART" id="SM00388">
    <property type="entry name" value="HisKA"/>
    <property type="match status" value="1"/>
</dbReference>
<dbReference type="CDD" id="cd00075">
    <property type="entry name" value="HATPase"/>
    <property type="match status" value="1"/>
</dbReference>